<evidence type="ECO:0000313" key="3">
    <source>
        <dbReference type="EMBL" id="UXX82242.1"/>
    </source>
</evidence>
<dbReference type="InterPro" id="IPR050268">
    <property type="entry name" value="NADH-dep_flavin_reductase"/>
</dbReference>
<dbReference type="RefSeq" id="WP_263047226.1">
    <property type="nucleotide sequence ID" value="NZ_CP106738.1"/>
</dbReference>
<evidence type="ECO:0000256" key="1">
    <source>
        <dbReference type="ARBA" id="ARBA00023002"/>
    </source>
</evidence>
<dbReference type="PANTHER" id="PTHR30466">
    <property type="entry name" value="FLAVIN REDUCTASE"/>
    <property type="match status" value="1"/>
</dbReference>
<dbReference type="EMBL" id="CP106738">
    <property type="protein sequence ID" value="UXX82242.1"/>
    <property type="molecule type" value="Genomic_DNA"/>
</dbReference>
<evidence type="ECO:0000313" key="4">
    <source>
        <dbReference type="Proteomes" id="UP001064087"/>
    </source>
</evidence>
<accession>A0ABY6D7X4</accession>
<keyword evidence="1" id="KW-0560">Oxidoreductase</keyword>
<dbReference type="Gene3D" id="2.30.110.10">
    <property type="entry name" value="Electron Transport, Fmn-binding Protein, Chain A"/>
    <property type="match status" value="1"/>
</dbReference>
<evidence type="ECO:0000259" key="2">
    <source>
        <dbReference type="SMART" id="SM00903"/>
    </source>
</evidence>
<gene>
    <name evidence="3" type="ORF">N7U68_14180</name>
</gene>
<protein>
    <submittedName>
        <fullName evidence="3">Flavin reductase family protein</fullName>
    </submittedName>
</protein>
<dbReference type="InterPro" id="IPR012349">
    <property type="entry name" value="Split_barrel_FMN-bd"/>
</dbReference>
<keyword evidence="4" id="KW-1185">Reference proteome</keyword>
<dbReference type="Pfam" id="PF01613">
    <property type="entry name" value="Flavin_Reduct"/>
    <property type="match status" value="1"/>
</dbReference>
<dbReference type="SMART" id="SM00903">
    <property type="entry name" value="Flavin_Reduct"/>
    <property type="match status" value="1"/>
</dbReference>
<dbReference type="SUPFAM" id="SSF50475">
    <property type="entry name" value="FMN-binding split barrel"/>
    <property type="match status" value="1"/>
</dbReference>
<reference evidence="3" key="1">
    <citation type="submission" date="2022-10" db="EMBL/GenBank/DDBJ databases">
        <title>Roseovarius pelagicus sp. nov., isolated from Arctic seawater.</title>
        <authorList>
            <person name="Hong Y.W."/>
            <person name="Hwang C.Y."/>
        </authorList>
    </citation>
    <scope>NUCLEOTIDE SEQUENCE</scope>
    <source>
        <strain evidence="3">HL-MP18</strain>
    </source>
</reference>
<dbReference type="Gene3D" id="3.90.79.10">
    <property type="entry name" value="Nucleoside Triphosphate Pyrophosphohydrolase"/>
    <property type="match status" value="1"/>
</dbReference>
<proteinExistence type="predicted"/>
<dbReference type="PANTHER" id="PTHR30466:SF1">
    <property type="entry name" value="FMN REDUCTASE (NADH) RUTF"/>
    <property type="match status" value="1"/>
</dbReference>
<name>A0ABY6D7X4_9RHOB</name>
<sequence length="319" mass="33749">MADTEPVPMAEADKRALRDAFGSFATGVTVLTTVQEDGTPRGFTANSFTSVSLDPPLLLICVAKTAHSCCTFCSAPYFAVNILSEDQRDVSGLFASRAPDKFDQVDWHSGPEGVPILPASLCSFVCTHHAQMDAGDHVVVVGRVISFEMRGGAPLGYHRGSYFSIGLEDRLANAAAGQGGMRIGAIMEKDGALLLCRHAAGHVSVPVAPVGAGSLSGLVGHLGDLGLSAQLDHLYSVYEDARHGQHAIIYHGTVEGSAPEGMVYLPLEDIPLDDVQSAPERSMLARYRQEYKHGQFGIYQGDAEQGTVHAATAAGKTAR</sequence>
<dbReference type="Proteomes" id="UP001064087">
    <property type="component" value="Chromosome"/>
</dbReference>
<feature type="domain" description="Flavin reductase like" evidence="2">
    <location>
        <begin position="21"/>
        <end position="164"/>
    </location>
</feature>
<dbReference type="InterPro" id="IPR002563">
    <property type="entry name" value="Flavin_Rdtase-like_dom"/>
</dbReference>
<organism evidence="3 4">
    <name type="scientific">Roseovarius pelagicus</name>
    <dbReference type="NCBI Taxonomy" id="2980108"/>
    <lineage>
        <taxon>Bacteria</taxon>
        <taxon>Pseudomonadati</taxon>
        <taxon>Pseudomonadota</taxon>
        <taxon>Alphaproteobacteria</taxon>
        <taxon>Rhodobacterales</taxon>
        <taxon>Roseobacteraceae</taxon>
        <taxon>Roseovarius</taxon>
    </lineage>
</organism>